<evidence type="ECO:0000256" key="7">
    <source>
        <dbReference type="ARBA" id="ARBA00023136"/>
    </source>
</evidence>
<evidence type="ECO:0000256" key="5">
    <source>
        <dbReference type="ARBA" id="ARBA00022692"/>
    </source>
</evidence>
<protein>
    <recommendedName>
        <fullName evidence="8">CASP-like protein</fullName>
    </recommendedName>
</protein>
<name>A0AAV9DIA3_ACOCL</name>
<dbReference type="Pfam" id="PF04535">
    <property type="entry name" value="CASP_dom"/>
    <property type="match status" value="1"/>
</dbReference>
<dbReference type="EMBL" id="JAUJYO010000013">
    <property type="protein sequence ID" value="KAK1300764.1"/>
    <property type="molecule type" value="Genomic_DNA"/>
</dbReference>
<feature type="transmembrane region" description="Helical" evidence="8">
    <location>
        <begin position="124"/>
        <end position="150"/>
    </location>
</feature>
<dbReference type="PANTHER" id="PTHR32021:SF30">
    <property type="entry name" value="CASP-LIKE PROTEIN 5C1"/>
    <property type="match status" value="1"/>
</dbReference>
<gene>
    <name evidence="10" type="ORF">QJS10_CPB13g00135</name>
</gene>
<proteinExistence type="inferred from homology"/>
<evidence type="ECO:0000256" key="2">
    <source>
        <dbReference type="ARBA" id="ARBA00007651"/>
    </source>
</evidence>
<evidence type="ECO:0000313" key="10">
    <source>
        <dbReference type="EMBL" id="KAK1300764.1"/>
    </source>
</evidence>
<keyword evidence="11" id="KW-1185">Reference proteome</keyword>
<keyword evidence="5 8" id="KW-0812">Transmembrane</keyword>
<keyword evidence="7 8" id="KW-0472">Membrane</keyword>
<keyword evidence="4 8" id="KW-1003">Cell membrane</keyword>
<sequence length="152" mass="16581">MDGTPGALRTSASLSLRLGQALFSTASLLFMSVDVQFYSYTSFCFLVIIMGLLIPWSSTLALFDIYSIFTRCRLRQPVIMVIVVIGDWVLALLSLAAASATASVTDLLTSSGQAYCPPKFCGRYQLSAAMAFLSWFLTVASSLFNLWLIASF</sequence>
<evidence type="ECO:0000256" key="8">
    <source>
        <dbReference type="RuleBase" id="RU361233"/>
    </source>
</evidence>
<dbReference type="InterPro" id="IPR045009">
    <property type="entry name" value="CASPL-5"/>
</dbReference>
<dbReference type="InterPro" id="IPR006702">
    <property type="entry name" value="CASP_dom"/>
</dbReference>
<evidence type="ECO:0000256" key="4">
    <source>
        <dbReference type="ARBA" id="ARBA00022475"/>
    </source>
</evidence>
<dbReference type="PANTHER" id="PTHR32021">
    <property type="entry name" value="CASP-LIKE PROTEIN 5B3"/>
    <property type="match status" value="1"/>
</dbReference>
<feature type="domain" description="Casparian strip membrane protein" evidence="9">
    <location>
        <begin position="9"/>
        <end position="137"/>
    </location>
</feature>
<feature type="transmembrane region" description="Helical" evidence="8">
    <location>
        <begin position="45"/>
        <end position="66"/>
    </location>
</feature>
<accession>A0AAV9DIA3</accession>
<dbReference type="AlphaFoldDB" id="A0AAV9DIA3"/>
<comment type="similarity">
    <text evidence="2 8">Belongs to the Casparian strip membrane proteins (CASP) family.</text>
</comment>
<organism evidence="10 11">
    <name type="scientific">Acorus calamus</name>
    <name type="common">Sweet flag</name>
    <dbReference type="NCBI Taxonomy" id="4465"/>
    <lineage>
        <taxon>Eukaryota</taxon>
        <taxon>Viridiplantae</taxon>
        <taxon>Streptophyta</taxon>
        <taxon>Embryophyta</taxon>
        <taxon>Tracheophyta</taxon>
        <taxon>Spermatophyta</taxon>
        <taxon>Magnoliopsida</taxon>
        <taxon>Liliopsida</taxon>
        <taxon>Acoraceae</taxon>
        <taxon>Acorus</taxon>
    </lineage>
</organism>
<comment type="subunit">
    <text evidence="3 8">Homodimer and heterodimers.</text>
</comment>
<comment type="subcellular location">
    <subcellularLocation>
        <location evidence="1 8">Cell membrane</location>
        <topology evidence="1 8">Multi-pass membrane protein</topology>
    </subcellularLocation>
</comment>
<keyword evidence="6 8" id="KW-1133">Transmembrane helix</keyword>
<evidence type="ECO:0000256" key="1">
    <source>
        <dbReference type="ARBA" id="ARBA00004651"/>
    </source>
</evidence>
<evidence type="ECO:0000313" key="11">
    <source>
        <dbReference type="Proteomes" id="UP001180020"/>
    </source>
</evidence>
<feature type="transmembrane region" description="Helical" evidence="8">
    <location>
        <begin position="78"/>
        <end position="104"/>
    </location>
</feature>
<reference evidence="10" key="2">
    <citation type="submission" date="2023-06" db="EMBL/GenBank/DDBJ databases">
        <authorList>
            <person name="Ma L."/>
            <person name="Liu K.-W."/>
            <person name="Li Z."/>
            <person name="Hsiao Y.-Y."/>
            <person name="Qi Y."/>
            <person name="Fu T."/>
            <person name="Tang G."/>
            <person name="Zhang D."/>
            <person name="Sun W.-H."/>
            <person name="Liu D.-K."/>
            <person name="Li Y."/>
            <person name="Chen G.-Z."/>
            <person name="Liu X.-D."/>
            <person name="Liao X.-Y."/>
            <person name="Jiang Y.-T."/>
            <person name="Yu X."/>
            <person name="Hao Y."/>
            <person name="Huang J."/>
            <person name="Zhao X.-W."/>
            <person name="Ke S."/>
            <person name="Chen Y.-Y."/>
            <person name="Wu W.-L."/>
            <person name="Hsu J.-L."/>
            <person name="Lin Y.-F."/>
            <person name="Huang M.-D."/>
            <person name="Li C.-Y."/>
            <person name="Huang L."/>
            <person name="Wang Z.-W."/>
            <person name="Zhao X."/>
            <person name="Zhong W.-Y."/>
            <person name="Peng D.-H."/>
            <person name="Ahmad S."/>
            <person name="Lan S."/>
            <person name="Zhang J.-S."/>
            <person name="Tsai W.-C."/>
            <person name="Van De Peer Y."/>
            <person name="Liu Z.-J."/>
        </authorList>
    </citation>
    <scope>NUCLEOTIDE SEQUENCE</scope>
    <source>
        <strain evidence="10">CP</strain>
        <tissue evidence="10">Leaves</tissue>
    </source>
</reference>
<comment type="caution">
    <text evidence="10">The sequence shown here is derived from an EMBL/GenBank/DDBJ whole genome shotgun (WGS) entry which is preliminary data.</text>
</comment>
<evidence type="ECO:0000256" key="3">
    <source>
        <dbReference type="ARBA" id="ARBA00011489"/>
    </source>
</evidence>
<dbReference type="Proteomes" id="UP001180020">
    <property type="component" value="Unassembled WGS sequence"/>
</dbReference>
<dbReference type="GO" id="GO:0005886">
    <property type="term" value="C:plasma membrane"/>
    <property type="evidence" value="ECO:0007669"/>
    <property type="project" value="UniProtKB-SubCell"/>
</dbReference>
<evidence type="ECO:0000256" key="6">
    <source>
        <dbReference type="ARBA" id="ARBA00022989"/>
    </source>
</evidence>
<reference evidence="10" key="1">
    <citation type="journal article" date="2023" name="Nat. Commun.">
        <title>Diploid and tetraploid genomes of Acorus and the evolution of monocots.</title>
        <authorList>
            <person name="Ma L."/>
            <person name="Liu K.W."/>
            <person name="Li Z."/>
            <person name="Hsiao Y.Y."/>
            <person name="Qi Y."/>
            <person name="Fu T."/>
            <person name="Tang G.D."/>
            <person name="Zhang D."/>
            <person name="Sun W.H."/>
            <person name="Liu D.K."/>
            <person name="Li Y."/>
            <person name="Chen G.Z."/>
            <person name="Liu X.D."/>
            <person name="Liao X.Y."/>
            <person name="Jiang Y.T."/>
            <person name="Yu X."/>
            <person name="Hao Y."/>
            <person name="Huang J."/>
            <person name="Zhao X.W."/>
            <person name="Ke S."/>
            <person name="Chen Y.Y."/>
            <person name="Wu W.L."/>
            <person name="Hsu J.L."/>
            <person name="Lin Y.F."/>
            <person name="Huang M.D."/>
            <person name="Li C.Y."/>
            <person name="Huang L."/>
            <person name="Wang Z.W."/>
            <person name="Zhao X."/>
            <person name="Zhong W.Y."/>
            <person name="Peng D.H."/>
            <person name="Ahmad S."/>
            <person name="Lan S."/>
            <person name="Zhang J.S."/>
            <person name="Tsai W.C."/>
            <person name="Van de Peer Y."/>
            <person name="Liu Z.J."/>
        </authorList>
    </citation>
    <scope>NUCLEOTIDE SEQUENCE</scope>
    <source>
        <strain evidence="10">CP</strain>
    </source>
</reference>
<evidence type="ECO:0000259" key="9">
    <source>
        <dbReference type="Pfam" id="PF04535"/>
    </source>
</evidence>
<comment type="caution">
    <text evidence="8">Lacks conserved residue(s) required for the propagation of feature annotation.</text>
</comment>